<proteinExistence type="predicted"/>
<dbReference type="Proteomes" id="UP001199469">
    <property type="component" value="Unassembled WGS sequence"/>
</dbReference>
<name>A0ABS8PDC7_9PSEU</name>
<comment type="caution">
    <text evidence="2">The sequence shown here is derived from an EMBL/GenBank/DDBJ whole genome shotgun (WGS) entry which is preliminary data.</text>
</comment>
<protein>
    <submittedName>
        <fullName evidence="2">Uncharacterized protein</fullName>
    </submittedName>
</protein>
<feature type="region of interest" description="Disordered" evidence="1">
    <location>
        <begin position="1"/>
        <end position="52"/>
    </location>
</feature>
<sequence length="52" mass="5308">MRLGRRLTSGIAEDPPAPTPVTPAVADDDAPTPVVEARATSDRVPDPAVSGN</sequence>
<gene>
    <name evidence="2" type="ORF">LQ327_23155</name>
</gene>
<accession>A0ABS8PDC7</accession>
<evidence type="ECO:0000256" key="1">
    <source>
        <dbReference type="SAM" id="MobiDB-lite"/>
    </source>
</evidence>
<evidence type="ECO:0000313" key="2">
    <source>
        <dbReference type="EMBL" id="MCD2196277.1"/>
    </source>
</evidence>
<reference evidence="2 3" key="1">
    <citation type="submission" date="2021-11" db="EMBL/GenBank/DDBJ databases">
        <title>Draft genome sequence of Actinomycetospora sp. SF1 isolated from the rhizosphere soil.</title>
        <authorList>
            <person name="Duangmal K."/>
            <person name="Chantavorakit T."/>
        </authorList>
    </citation>
    <scope>NUCLEOTIDE SEQUENCE [LARGE SCALE GENOMIC DNA]</scope>
    <source>
        <strain evidence="2 3">TBRC 5722</strain>
    </source>
</reference>
<dbReference type="RefSeq" id="WP_230738130.1">
    <property type="nucleotide sequence ID" value="NZ_JAJNDB010000005.1"/>
</dbReference>
<organism evidence="2 3">
    <name type="scientific">Actinomycetospora endophytica</name>
    <dbReference type="NCBI Taxonomy" id="2291215"/>
    <lineage>
        <taxon>Bacteria</taxon>
        <taxon>Bacillati</taxon>
        <taxon>Actinomycetota</taxon>
        <taxon>Actinomycetes</taxon>
        <taxon>Pseudonocardiales</taxon>
        <taxon>Pseudonocardiaceae</taxon>
        <taxon>Actinomycetospora</taxon>
    </lineage>
</organism>
<evidence type="ECO:0000313" key="3">
    <source>
        <dbReference type="Proteomes" id="UP001199469"/>
    </source>
</evidence>
<dbReference type="EMBL" id="JAJNDB010000005">
    <property type="protein sequence ID" value="MCD2196277.1"/>
    <property type="molecule type" value="Genomic_DNA"/>
</dbReference>
<keyword evidence="3" id="KW-1185">Reference proteome</keyword>